<accession>A0A381T853</accession>
<dbReference type="PANTHER" id="PTHR42734:SF17">
    <property type="entry name" value="METAL TRANSPORT SYSTEM ATP-BINDING PROTEIN TM_0124-RELATED"/>
    <property type="match status" value="1"/>
</dbReference>
<keyword evidence="2" id="KW-0813">Transport</keyword>
<gene>
    <name evidence="4" type="ORF">METZ01_LOCUS64788</name>
</gene>
<feature type="domain" description="ABC transporter" evidence="3">
    <location>
        <begin position="160"/>
        <end position="298"/>
    </location>
</feature>
<feature type="non-terminal residue" evidence="4">
    <location>
        <position position="1"/>
    </location>
</feature>
<dbReference type="Gene3D" id="3.40.50.300">
    <property type="entry name" value="P-loop containing nucleotide triphosphate hydrolases"/>
    <property type="match status" value="2"/>
</dbReference>
<dbReference type="GO" id="GO:0005524">
    <property type="term" value="F:ATP binding"/>
    <property type="evidence" value="ECO:0007669"/>
    <property type="project" value="InterPro"/>
</dbReference>
<evidence type="ECO:0000259" key="3">
    <source>
        <dbReference type="Pfam" id="PF00005"/>
    </source>
</evidence>
<name>A0A381T853_9ZZZZ</name>
<evidence type="ECO:0000256" key="1">
    <source>
        <dbReference type="ARBA" id="ARBA00005417"/>
    </source>
</evidence>
<dbReference type="Pfam" id="PF00005">
    <property type="entry name" value="ABC_tran"/>
    <property type="match status" value="1"/>
</dbReference>
<dbReference type="CDD" id="cd00267">
    <property type="entry name" value="ABC_ATPase"/>
    <property type="match status" value="1"/>
</dbReference>
<sequence length="305" mass="34129">VRGELSFSGECKGKPVSELQMIIESGLDQLPDTIDSYMNPGLLSGGEKELLNLTTAMQSSPDILIIDDGLSFLSSENKLIAVNWLRAWANNTSSIIVWATSEKNDLEFGDTKWVLDLDSFKKIEYVKPEHYDSIHIPEGSLSLKWTDVSFKYDNSRRIYSDLSLSLDDCRSVGLLGSNGSGKTTFAGLCFGYLKPQKGQVSLSINGIADLKIGYVDQFPEHLIQLKTPAEFLDMITQNGIFDPHLEQTFKNRLLRFGIQWETVSTLQGIKLPWAVLRTIMVVILAHCKFDVLILDEPTFGLGWDQ</sequence>
<proteinExistence type="inferred from homology"/>
<dbReference type="EMBL" id="UINC01004118">
    <property type="protein sequence ID" value="SVA11934.1"/>
    <property type="molecule type" value="Genomic_DNA"/>
</dbReference>
<dbReference type="InterPro" id="IPR027417">
    <property type="entry name" value="P-loop_NTPase"/>
</dbReference>
<dbReference type="InterPro" id="IPR003439">
    <property type="entry name" value="ABC_transporter-like_ATP-bd"/>
</dbReference>
<dbReference type="SUPFAM" id="SSF52540">
    <property type="entry name" value="P-loop containing nucleoside triphosphate hydrolases"/>
    <property type="match status" value="2"/>
</dbReference>
<reference evidence="4" key="1">
    <citation type="submission" date="2018-05" db="EMBL/GenBank/DDBJ databases">
        <authorList>
            <person name="Lanie J.A."/>
            <person name="Ng W.-L."/>
            <person name="Kazmierczak K.M."/>
            <person name="Andrzejewski T.M."/>
            <person name="Davidsen T.M."/>
            <person name="Wayne K.J."/>
            <person name="Tettelin H."/>
            <person name="Glass J.I."/>
            <person name="Rusch D."/>
            <person name="Podicherti R."/>
            <person name="Tsui H.-C.T."/>
            <person name="Winkler M.E."/>
        </authorList>
    </citation>
    <scope>NUCLEOTIDE SEQUENCE</scope>
</reference>
<dbReference type="PANTHER" id="PTHR42734">
    <property type="entry name" value="METAL TRANSPORT SYSTEM ATP-BINDING PROTEIN TM_0124-RELATED"/>
    <property type="match status" value="1"/>
</dbReference>
<dbReference type="AlphaFoldDB" id="A0A381T853"/>
<protein>
    <recommendedName>
        <fullName evidence="3">ABC transporter domain-containing protein</fullName>
    </recommendedName>
</protein>
<dbReference type="InterPro" id="IPR050153">
    <property type="entry name" value="Metal_Ion_Import_ABC"/>
</dbReference>
<evidence type="ECO:0000256" key="2">
    <source>
        <dbReference type="ARBA" id="ARBA00022448"/>
    </source>
</evidence>
<evidence type="ECO:0000313" key="4">
    <source>
        <dbReference type="EMBL" id="SVA11934.1"/>
    </source>
</evidence>
<feature type="non-terminal residue" evidence="4">
    <location>
        <position position="305"/>
    </location>
</feature>
<dbReference type="GO" id="GO:0016887">
    <property type="term" value="F:ATP hydrolysis activity"/>
    <property type="evidence" value="ECO:0007669"/>
    <property type="project" value="InterPro"/>
</dbReference>
<comment type="similarity">
    <text evidence="1">Belongs to the ABC transporter superfamily.</text>
</comment>
<organism evidence="4">
    <name type="scientific">marine metagenome</name>
    <dbReference type="NCBI Taxonomy" id="408172"/>
    <lineage>
        <taxon>unclassified sequences</taxon>
        <taxon>metagenomes</taxon>
        <taxon>ecological metagenomes</taxon>
    </lineage>
</organism>